<comment type="caution">
    <text evidence="1">The sequence shown here is derived from an EMBL/GenBank/DDBJ whole genome shotgun (WGS) entry which is preliminary data.</text>
</comment>
<keyword evidence="2" id="KW-1185">Reference proteome</keyword>
<dbReference type="Proteomes" id="UP000813385">
    <property type="component" value="Unassembled WGS sequence"/>
</dbReference>
<dbReference type="InterPro" id="IPR036770">
    <property type="entry name" value="Ankyrin_rpt-contain_sf"/>
</dbReference>
<sequence length="563" mass="62800">MGFDGALCAMIAEEVVGDRLFTMERRWQVNVDRRLSWFNRLTSEEKFAKIGSPKWEEVMACSWARPGERRVFHLDRSSKPAGILRLSVQSPDPLTTLPHEAAVLFAKPALGSSIMSINACYSPRFSLLETPCYSLISFALSSFSLPDPFQPEFHLCAMVRPESPDTSAKPKCFFTASRAHRKGTLSALDYADLIVRHLSGLRHSDDKKGTVSADDGMVVKAARLCMWDPEWSIAPDLMRRMLVASTNPDVTTRASLAELEDSSAVLENPLAVQLLVVFSMVNRNKALAKSLILALESPPPQARDVFSTPRHIFGTPKVHHPCLPVDSACDVWTVLLEVGWADVHPMMMHWATACRPPADGVAFADTLLAKGVPVDQEVIETAIREGSCGMIRHLLQHHPPAGPKQEHDLLRYAAERHASTSPSVSEVFQTLFDCGIRDINWMDPGEHMHYLLTKMPLFNGREMADEWCYYTPQATLLHAAVLNGSPETIEWLIGQGATIQEDGWGRNPLDTAMYLQREEAAEVLKKLAVEATPKGQYMDPHGTLEKARKIKWEEREAAKKSKK</sequence>
<organism evidence="1 2">
    <name type="scientific">Plectosphaerella cucumerina</name>
    <dbReference type="NCBI Taxonomy" id="40658"/>
    <lineage>
        <taxon>Eukaryota</taxon>
        <taxon>Fungi</taxon>
        <taxon>Dikarya</taxon>
        <taxon>Ascomycota</taxon>
        <taxon>Pezizomycotina</taxon>
        <taxon>Sordariomycetes</taxon>
        <taxon>Hypocreomycetidae</taxon>
        <taxon>Glomerellales</taxon>
        <taxon>Plectosphaerellaceae</taxon>
        <taxon>Plectosphaerella</taxon>
    </lineage>
</organism>
<evidence type="ECO:0000313" key="2">
    <source>
        <dbReference type="Proteomes" id="UP000813385"/>
    </source>
</evidence>
<dbReference type="AlphaFoldDB" id="A0A8K0TCE5"/>
<protein>
    <submittedName>
        <fullName evidence="1">Uncharacterized protein</fullName>
    </submittedName>
</protein>
<reference evidence="1" key="1">
    <citation type="journal article" date="2021" name="Nat. Commun.">
        <title>Genetic determinants of endophytism in the Arabidopsis root mycobiome.</title>
        <authorList>
            <person name="Mesny F."/>
            <person name="Miyauchi S."/>
            <person name="Thiergart T."/>
            <person name="Pickel B."/>
            <person name="Atanasova L."/>
            <person name="Karlsson M."/>
            <person name="Huettel B."/>
            <person name="Barry K.W."/>
            <person name="Haridas S."/>
            <person name="Chen C."/>
            <person name="Bauer D."/>
            <person name="Andreopoulos W."/>
            <person name="Pangilinan J."/>
            <person name="LaButti K."/>
            <person name="Riley R."/>
            <person name="Lipzen A."/>
            <person name="Clum A."/>
            <person name="Drula E."/>
            <person name="Henrissat B."/>
            <person name="Kohler A."/>
            <person name="Grigoriev I.V."/>
            <person name="Martin F.M."/>
            <person name="Hacquard S."/>
        </authorList>
    </citation>
    <scope>NUCLEOTIDE SEQUENCE</scope>
    <source>
        <strain evidence="1">MPI-CAGE-AT-0016</strain>
    </source>
</reference>
<name>A0A8K0TCE5_9PEZI</name>
<proteinExistence type="predicted"/>
<dbReference type="Gene3D" id="1.25.40.20">
    <property type="entry name" value="Ankyrin repeat-containing domain"/>
    <property type="match status" value="1"/>
</dbReference>
<accession>A0A8K0TCE5</accession>
<dbReference type="SUPFAM" id="SSF48403">
    <property type="entry name" value="Ankyrin repeat"/>
    <property type="match status" value="1"/>
</dbReference>
<gene>
    <name evidence="1" type="ORF">B0T11DRAFT_286220</name>
</gene>
<dbReference type="EMBL" id="JAGPXD010000004">
    <property type="protein sequence ID" value="KAH7359365.1"/>
    <property type="molecule type" value="Genomic_DNA"/>
</dbReference>
<evidence type="ECO:0000313" key="1">
    <source>
        <dbReference type="EMBL" id="KAH7359365.1"/>
    </source>
</evidence>